<reference evidence="4 5" key="1">
    <citation type="journal article" date="2023" name="Commun. Biol.">
        <title>Genome analysis of Parmales, the sister group of diatoms, reveals the evolutionary specialization of diatoms from phago-mixotrophs to photoautotrophs.</title>
        <authorList>
            <person name="Ban H."/>
            <person name="Sato S."/>
            <person name="Yoshikawa S."/>
            <person name="Yamada K."/>
            <person name="Nakamura Y."/>
            <person name="Ichinomiya M."/>
            <person name="Sato N."/>
            <person name="Blanc-Mathieu R."/>
            <person name="Endo H."/>
            <person name="Kuwata A."/>
            <person name="Ogata H."/>
        </authorList>
    </citation>
    <scope>NUCLEOTIDE SEQUENCE [LARGE SCALE GENOMIC DNA]</scope>
</reference>
<dbReference type="Proteomes" id="UP001165060">
    <property type="component" value="Unassembled WGS sequence"/>
</dbReference>
<dbReference type="Gene3D" id="2.40.50.550">
    <property type="match status" value="1"/>
</dbReference>
<proteinExistence type="predicted"/>
<dbReference type="Pfam" id="PF16669">
    <property type="entry name" value="TTC5_OB"/>
    <property type="match status" value="1"/>
</dbReference>
<evidence type="ECO:0000313" key="5">
    <source>
        <dbReference type="Proteomes" id="UP001165060"/>
    </source>
</evidence>
<dbReference type="EMBL" id="BRYB01000595">
    <property type="protein sequence ID" value="GMI33630.1"/>
    <property type="molecule type" value="Genomic_DNA"/>
</dbReference>
<dbReference type="PROSITE" id="PS50005">
    <property type="entry name" value="TPR"/>
    <property type="match status" value="2"/>
</dbReference>
<organism evidence="4 5">
    <name type="scientific">Tetraparma gracilis</name>
    <dbReference type="NCBI Taxonomy" id="2962635"/>
    <lineage>
        <taxon>Eukaryota</taxon>
        <taxon>Sar</taxon>
        <taxon>Stramenopiles</taxon>
        <taxon>Ochrophyta</taxon>
        <taxon>Bolidophyceae</taxon>
        <taxon>Parmales</taxon>
        <taxon>Triparmaceae</taxon>
        <taxon>Tetraparma</taxon>
    </lineage>
</organism>
<evidence type="ECO:0000256" key="2">
    <source>
        <dbReference type="SAM" id="MobiDB-lite"/>
    </source>
</evidence>
<feature type="repeat" description="TPR" evidence="1">
    <location>
        <begin position="282"/>
        <end position="315"/>
    </location>
</feature>
<evidence type="ECO:0000259" key="3">
    <source>
        <dbReference type="Pfam" id="PF16669"/>
    </source>
</evidence>
<evidence type="ECO:0000313" key="4">
    <source>
        <dbReference type="EMBL" id="GMI33630.1"/>
    </source>
</evidence>
<evidence type="ECO:0000256" key="1">
    <source>
        <dbReference type="PROSITE-ProRule" id="PRU00339"/>
    </source>
</evidence>
<dbReference type="SMART" id="SM00028">
    <property type="entry name" value="TPR"/>
    <property type="match status" value="2"/>
</dbReference>
<dbReference type="InterPro" id="IPR011990">
    <property type="entry name" value="TPR-like_helical_dom_sf"/>
</dbReference>
<protein>
    <recommendedName>
        <fullName evidence="3">Tetratricopeptide repeat protein 5 OB fold domain-containing protein</fullName>
    </recommendedName>
</protein>
<dbReference type="InterPro" id="IPR032076">
    <property type="entry name" value="TTC5_OB"/>
</dbReference>
<name>A0ABQ6MUI6_9STRA</name>
<feature type="compositionally biased region" description="Low complexity" evidence="2">
    <location>
        <begin position="9"/>
        <end position="38"/>
    </location>
</feature>
<feature type="repeat" description="TPR" evidence="1">
    <location>
        <begin position="155"/>
        <end position="188"/>
    </location>
</feature>
<dbReference type="Gene3D" id="1.25.40.10">
    <property type="entry name" value="Tetratricopeptide repeat domain"/>
    <property type="match status" value="1"/>
</dbReference>
<dbReference type="InterPro" id="IPR038645">
    <property type="entry name" value="TTC5_OB_sf"/>
</dbReference>
<dbReference type="InterPro" id="IPR019734">
    <property type="entry name" value="TPR_rpt"/>
</dbReference>
<comment type="caution">
    <text evidence="4">The sequence shown here is derived from an EMBL/GenBank/DDBJ whole genome shotgun (WGS) entry which is preliminary data.</text>
</comment>
<keyword evidence="1" id="KW-0802">TPR repeat</keyword>
<dbReference type="SUPFAM" id="SSF48452">
    <property type="entry name" value="TPR-like"/>
    <property type="match status" value="1"/>
</dbReference>
<feature type="domain" description="Tetratricopeptide repeat protein 5 OB fold" evidence="3">
    <location>
        <begin position="381"/>
        <end position="479"/>
    </location>
</feature>
<feature type="region of interest" description="Disordered" evidence="2">
    <location>
        <begin position="1"/>
        <end position="38"/>
    </location>
</feature>
<sequence>MAALEENMSALSNASPSSSSSSSSTPKPASSSSSSSSLSSFVTSYLSASKLSSEASGVSKYYFGADKEAALGSAVDKALAAIDLATSLLPADPPPSLPSLLSPAEPETEGPFPHPPSTHLLYLKGSALVSLSAPSPDAEALLTKAVKLYPGLAPASYWNALGECFFVQGKHAEARGCFESGVRSAPNKLGYQQLSMLLRSMAGSPDAAEGEGPVRLFEESISRAKSGVSLDLSDSDSWYVLGNAHVASFFAVTHSPADLQKGLKAYNRAAEIALEADGQLNPDLFFNRGKVRKYLEDFGGALEDFGRARDLDPTLPAAGPIGEIRSWLARASDLVARKGRVKPKRLTTMTKPLLSATLPPVSDASSTPHSLVAISDLPSEERVAVALRIVMPLGDASITPATYLAVDREETCVVLSVYHLSAELCAKITEKGTVTVLAPTLKTMSGGAAGGGEYKGVQVGDPKTMLVNGRMPEVGKLAPATVKMETFGLKSSEDKE</sequence>
<gene>
    <name evidence="4" type="ORF">TeGR_g4611</name>
</gene>
<keyword evidence="5" id="KW-1185">Reference proteome</keyword>
<accession>A0ABQ6MUI6</accession>